<sequence length="304" mass="31861">MALVAPTDGERLARTSSVALTYAGAESNVARHLADLGLASCWVSALGDDPLGERIAAGLAAASVDVSWVPRRADAPTGVFFKDPTPGGTRVLYYRHGSAASALSPGDVDGWPLDRTRLVHLTGITPALSESCAAMTDAVLDRCAALGVPVSFDVNHRATLWSTDDAAERLLALARRATIVLVGLDEAERLWSTSTADDVAALIDGPRLVVVKDSDREAVEIDRSAGVPARHAEPARRVHVVEPVGAGDAFAAGFLGAWLRGDPAPERLRLGHSLAAWTMGTVGDHRPGHGPVVRPEGDEEADGR</sequence>
<evidence type="ECO:0000256" key="1">
    <source>
        <dbReference type="ARBA" id="ARBA00010688"/>
    </source>
</evidence>
<dbReference type="Proteomes" id="UP000562124">
    <property type="component" value="Unassembled WGS sequence"/>
</dbReference>
<feature type="domain" description="Carbohydrate kinase PfkB" evidence="5">
    <location>
        <begin position="3"/>
        <end position="284"/>
    </location>
</feature>
<dbReference type="Gene3D" id="3.40.1190.20">
    <property type="match status" value="1"/>
</dbReference>
<dbReference type="InterPro" id="IPR029056">
    <property type="entry name" value="Ribokinase-like"/>
</dbReference>
<evidence type="ECO:0000256" key="3">
    <source>
        <dbReference type="ARBA" id="ARBA00022777"/>
    </source>
</evidence>
<dbReference type="InterPro" id="IPR052700">
    <property type="entry name" value="Carb_kinase_PfkB-like"/>
</dbReference>
<protein>
    <submittedName>
        <fullName evidence="6">Sugar kinase</fullName>
    </submittedName>
</protein>
<name>A0A7Y0M0F6_CELFI</name>
<dbReference type="CDD" id="cd01166">
    <property type="entry name" value="KdgK"/>
    <property type="match status" value="1"/>
</dbReference>
<proteinExistence type="inferred from homology"/>
<dbReference type="EMBL" id="JABCJJ010000028">
    <property type="protein sequence ID" value="NMR21264.1"/>
    <property type="molecule type" value="Genomic_DNA"/>
</dbReference>
<evidence type="ECO:0000256" key="2">
    <source>
        <dbReference type="ARBA" id="ARBA00022679"/>
    </source>
</evidence>
<keyword evidence="3 6" id="KW-0418">Kinase</keyword>
<comment type="caution">
    <text evidence="6">The sequence shown here is derived from an EMBL/GenBank/DDBJ whole genome shotgun (WGS) entry which is preliminary data.</text>
</comment>
<organism evidence="6 7">
    <name type="scientific">Cellulomonas fimi</name>
    <dbReference type="NCBI Taxonomy" id="1708"/>
    <lineage>
        <taxon>Bacteria</taxon>
        <taxon>Bacillati</taxon>
        <taxon>Actinomycetota</taxon>
        <taxon>Actinomycetes</taxon>
        <taxon>Micrococcales</taxon>
        <taxon>Cellulomonadaceae</taxon>
        <taxon>Cellulomonas</taxon>
    </lineage>
</organism>
<reference evidence="6 7" key="1">
    <citation type="submission" date="2020-04" db="EMBL/GenBank/DDBJ databases">
        <title>Sequencing and Assembly of C. fimi.</title>
        <authorList>
            <person name="Ramsey A.R."/>
        </authorList>
    </citation>
    <scope>NUCLEOTIDE SEQUENCE [LARGE SCALE GENOMIC DNA]</scope>
    <source>
        <strain evidence="6 7">SB</strain>
    </source>
</reference>
<keyword evidence="2" id="KW-0808">Transferase</keyword>
<evidence type="ECO:0000259" key="5">
    <source>
        <dbReference type="Pfam" id="PF00294"/>
    </source>
</evidence>
<evidence type="ECO:0000313" key="6">
    <source>
        <dbReference type="EMBL" id="NMR21264.1"/>
    </source>
</evidence>
<dbReference type="AlphaFoldDB" id="A0A7Y0M0F6"/>
<evidence type="ECO:0000313" key="7">
    <source>
        <dbReference type="Proteomes" id="UP000562124"/>
    </source>
</evidence>
<dbReference type="GO" id="GO:0016301">
    <property type="term" value="F:kinase activity"/>
    <property type="evidence" value="ECO:0007669"/>
    <property type="project" value="UniProtKB-KW"/>
</dbReference>
<keyword evidence="7" id="KW-1185">Reference proteome</keyword>
<evidence type="ECO:0000256" key="4">
    <source>
        <dbReference type="SAM" id="MobiDB-lite"/>
    </source>
</evidence>
<dbReference type="PANTHER" id="PTHR43320:SF2">
    <property type="entry name" value="2-DEHYDRO-3-DEOXYGLUCONOKINASE_2-DEHYDRO-3-DEOXYGALACTONOKINASE"/>
    <property type="match status" value="1"/>
</dbReference>
<dbReference type="PANTHER" id="PTHR43320">
    <property type="entry name" value="SUGAR KINASE"/>
    <property type="match status" value="1"/>
</dbReference>
<dbReference type="Pfam" id="PF00294">
    <property type="entry name" value="PfkB"/>
    <property type="match status" value="1"/>
</dbReference>
<feature type="region of interest" description="Disordered" evidence="4">
    <location>
        <begin position="281"/>
        <end position="304"/>
    </location>
</feature>
<dbReference type="SUPFAM" id="SSF53613">
    <property type="entry name" value="Ribokinase-like"/>
    <property type="match status" value="1"/>
</dbReference>
<gene>
    <name evidence="6" type="ORF">HIR71_13745</name>
</gene>
<dbReference type="InterPro" id="IPR011611">
    <property type="entry name" value="PfkB_dom"/>
</dbReference>
<accession>A0A7Y0M0F6</accession>
<comment type="similarity">
    <text evidence="1">Belongs to the carbohydrate kinase PfkB family.</text>
</comment>